<dbReference type="Gene3D" id="3.40.190.10">
    <property type="entry name" value="Periplasmic binding protein-like II"/>
    <property type="match status" value="2"/>
</dbReference>
<dbReference type="EMBL" id="WKLC01000142">
    <property type="protein sequence ID" value="MSE14582.1"/>
    <property type="molecule type" value="Genomic_DNA"/>
</dbReference>
<name>A0A7X2SUJ6_ENTAG</name>
<sequence>QFLAKPEIAAEWHQKTGYLPITTAAYELTKQQGFYDKNPGADIATRQMMNKPPLPFTKGMRLGNMPQIRTVIDEELESVWTGKQSPQNAMDNAVKRGNELLRRFQQQVK</sequence>
<gene>
    <name evidence="1" type="ORF">GKC49_05325</name>
</gene>
<accession>A0A7X2SUJ6</accession>
<evidence type="ECO:0000313" key="2">
    <source>
        <dbReference type="Proteomes" id="UP000461948"/>
    </source>
</evidence>
<dbReference type="SUPFAM" id="SSF53850">
    <property type="entry name" value="Periplasmic binding protein-like II"/>
    <property type="match status" value="1"/>
</dbReference>
<evidence type="ECO:0000313" key="1">
    <source>
        <dbReference type="EMBL" id="MSE14582.1"/>
    </source>
</evidence>
<reference evidence="1 2" key="1">
    <citation type="submission" date="2019-11" db="EMBL/GenBank/DDBJ databases">
        <title>Draft Genome Sequence of Plant Growth-Promoting Rhizosphere-Associated Bacteria.</title>
        <authorList>
            <person name="Vasilyev I.Y."/>
            <person name="Radchenko V."/>
            <person name="Ilnitskaya E.V."/>
        </authorList>
    </citation>
    <scope>NUCLEOTIDE SEQUENCE [LARGE SCALE GENOMIC DNA]</scope>
    <source>
        <strain evidence="1 2">VRA_MhP_f</strain>
    </source>
</reference>
<proteinExistence type="predicted"/>
<dbReference type="AlphaFoldDB" id="A0A7X2SUJ6"/>
<comment type="caution">
    <text evidence="1">The sequence shown here is derived from an EMBL/GenBank/DDBJ whole genome shotgun (WGS) entry which is preliminary data.</text>
</comment>
<protein>
    <submittedName>
        <fullName evidence="1">sn-glycerol-3-phosphate ABC transporter substrate-binding protein</fullName>
    </submittedName>
</protein>
<organism evidence="1 2">
    <name type="scientific">Enterobacter agglomerans</name>
    <name type="common">Erwinia herbicola</name>
    <name type="synonym">Pantoea agglomerans</name>
    <dbReference type="NCBI Taxonomy" id="549"/>
    <lineage>
        <taxon>Bacteria</taxon>
        <taxon>Pseudomonadati</taxon>
        <taxon>Pseudomonadota</taxon>
        <taxon>Gammaproteobacteria</taxon>
        <taxon>Enterobacterales</taxon>
        <taxon>Erwiniaceae</taxon>
        <taxon>Pantoea</taxon>
        <taxon>Pantoea agglomerans group</taxon>
    </lineage>
</organism>
<feature type="non-terminal residue" evidence="1">
    <location>
        <position position="1"/>
    </location>
</feature>
<dbReference type="Proteomes" id="UP000461948">
    <property type="component" value="Unassembled WGS sequence"/>
</dbReference>